<gene>
    <name evidence="2" type="ORF">APZ42_007038</name>
</gene>
<dbReference type="Proteomes" id="UP000076858">
    <property type="component" value="Unassembled WGS sequence"/>
</dbReference>
<name>A0A164FJW7_9CRUS</name>
<protein>
    <submittedName>
        <fullName evidence="2">Uncharacterized protein</fullName>
    </submittedName>
</protein>
<feature type="compositionally biased region" description="Basic and acidic residues" evidence="1">
    <location>
        <begin position="54"/>
        <end position="63"/>
    </location>
</feature>
<sequence length="110" mass="12368">MNECESPSCYISKVPDNTSRKKQLKSKAKCNDENVPPQAMVMPNPCRKRGRPKKSIENGKTESDVVNLSQSNRPNVCSVPDEVCDITPNVLSNVSRFGRVRKAMRVLNYQ</sequence>
<reference evidence="2 3" key="1">
    <citation type="submission" date="2016-03" db="EMBL/GenBank/DDBJ databases">
        <title>EvidentialGene: Evidence-directed Construction of Genes on Genomes.</title>
        <authorList>
            <person name="Gilbert D.G."/>
            <person name="Choi J.-H."/>
            <person name="Mockaitis K."/>
            <person name="Colbourne J."/>
            <person name="Pfrender M."/>
        </authorList>
    </citation>
    <scope>NUCLEOTIDE SEQUENCE [LARGE SCALE GENOMIC DNA]</scope>
    <source>
        <strain evidence="2 3">Xinb3</strain>
        <tissue evidence="2">Complete organism</tissue>
    </source>
</reference>
<organism evidence="2 3">
    <name type="scientific">Daphnia magna</name>
    <dbReference type="NCBI Taxonomy" id="35525"/>
    <lineage>
        <taxon>Eukaryota</taxon>
        <taxon>Metazoa</taxon>
        <taxon>Ecdysozoa</taxon>
        <taxon>Arthropoda</taxon>
        <taxon>Crustacea</taxon>
        <taxon>Branchiopoda</taxon>
        <taxon>Diplostraca</taxon>
        <taxon>Cladocera</taxon>
        <taxon>Anomopoda</taxon>
        <taxon>Daphniidae</taxon>
        <taxon>Daphnia</taxon>
    </lineage>
</organism>
<evidence type="ECO:0000313" key="3">
    <source>
        <dbReference type="Proteomes" id="UP000076858"/>
    </source>
</evidence>
<feature type="compositionally biased region" description="Polar residues" evidence="1">
    <location>
        <begin position="64"/>
        <end position="73"/>
    </location>
</feature>
<evidence type="ECO:0000256" key="1">
    <source>
        <dbReference type="SAM" id="MobiDB-lite"/>
    </source>
</evidence>
<feature type="region of interest" description="Disordered" evidence="1">
    <location>
        <begin position="15"/>
        <end position="73"/>
    </location>
</feature>
<dbReference type="EMBL" id="LRGB01019813">
    <property type="protein sequence ID" value="KZR97857.1"/>
    <property type="molecule type" value="Genomic_DNA"/>
</dbReference>
<accession>A0A164FJW7</accession>
<keyword evidence="3" id="KW-1185">Reference proteome</keyword>
<comment type="caution">
    <text evidence="2">The sequence shown here is derived from an EMBL/GenBank/DDBJ whole genome shotgun (WGS) entry which is preliminary data.</text>
</comment>
<dbReference type="AlphaFoldDB" id="A0A164FJW7"/>
<evidence type="ECO:0000313" key="2">
    <source>
        <dbReference type="EMBL" id="KZR97857.1"/>
    </source>
</evidence>
<proteinExistence type="predicted"/>